<dbReference type="Pfam" id="PF10545">
    <property type="entry name" value="MADF_DNA_bdg"/>
    <property type="match status" value="1"/>
</dbReference>
<dbReference type="AlphaFoldDB" id="A0A834Y895"/>
<dbReference type="InterPro" id="IPR006578">
    <property type="entry name" value="MADF-dom"/>
</dbReference>
<comment type="caution">
    <text evidence="3">The sequence shown here is derived from an EMBL/GenBank/DDBJ whole genome shotgun (WGS) entry which is preliminary data.</text>
</comment>
<feature type="compositionally biased region" description="Polar residues" evidence="1">
    <location>
        <begin position="253"/>
        <end position="271"/>
    </location>
</feature>
<proteinExistence type="predicted"/>
<gene>
    <name evidence="3" type="ORF">HCN44_010920</name>
</gene>
<evidence type="ECO:0000259" key="2">
    <source>
        <dbReference type="Pfam" id="PF10545"/>
    </source>
</evidence>
<accession>A0A834Y895</accession>
<organism evidence="3 4">
    <name type="scientific">Aphidius gifuensis</name>
    <name type="common">Parasitoid wasp</name>
    <dbReference type="NCBI Taxonomy" id="684658"/>
    <lineage>
        <taxon>Eukaryota</taxon>
        <taxon>Metazoa</taxon>
        <taxon>Ecdysozoa</taxon>
        <taxon>Arthropoda</taxon>
        <taxon>Hexapoda</taxon>
        <taxon>Insecta</taxon>
        <taxon>Pterygota</taxon>
        <taxon>Neoptera</taxon>
        <taxon>Endopterygota</taxon>
        <taxon>Hymenoptera</taxon>
        <taxon>Apocrita</taxon>
        <taxon>Ichneumonoidea</taxon>
        <taxon>Braconidae</taxon>
        <taxon>Aphidiinae</taxon>
        <taxon>Aphidius</taxon>
    </lineage>
</organism>
<name>A0A834Y895_APHGI</name>
<evidence type="ECO:0000256" key="1">
    <source>
        <dbReference type="SAM" id="MobiDB-lite"/>
    </source>
</evidence>
<evidence type="ECO:0000313" key="4">
    <source>
        <dbReference type="Proteomes" id="UP000639338"/>
    </source>
</evidence>
<dbReference type="EMBL" id="JACMRX010000001">
    <property type="protein sequence ID" value="KAF7998512.1"/>
    <property type="molecule type" value="Genomic_DNA"/>
</dbReference>
<protein>
    <recommendedName>
        <fullName evidence="2">MADF domain-containing protein</fullName>
    </recommendedName>
</protein>
<sequence>MADVGDDNVFDEICTIVPGSNSEPCIKNDEGHILIIDANDNYKFVECSVELDAQLHLSDKKTDICGGSPPSLSTYTQDDFSQSSCNSGTSLSQSIFNRGTSGQSTSTQHDISLSSCGSSTFSQNVVNQGTSSQNKFCQDAKRKRRYNNVQIKKPRAVWTSELITQLIELVKLHKPLFESSTVTDTAVWQKITNIQKVYTAEQNKNKFRDLKDNYYDYVYALKQTGESPPPTWQFYDVMHDMLKDDPRTEPVSLASSSKGRQNLNNFKNTYHFNDDSSDKSSAKTSTKSSSIKEVGNKKSNAGELPRAKKTRLDVHLEQFNKKNKRKRA</sequence>
<feature type="domain" description="MADF" evidence="2">
    <location>
        <begin position="166"/>
        <end position="239"/>
    </location>
</feature>
<dbReference type="Proteomes" id="UP000639338">
    <property type="component" value="Unassembled WGS sequence"/>
</dbReference>
<feature type="compositionally biased region" description="Basic and acidic residues" evidence="1">
    <location>
        <begin position="310"/>
        <end position="320"/>
    </location>
</feature>
<keyword evidence="4" id="KW-1185">Reference proteome</keyword>
<feature type="compositionally biased region" description="Basic and acidic residues" evidence="1">
    <location>
        <begin position="272"/>
        <end position="281"/>
    </location>
</feature>
<feature type="region of interest" description="Disordered" evidence="1">
    <location>
        <begin position="246"/>
        <end position="328"/>
    </location>
</feature>
<reference evidence="3 4" key="1">
    <citation type="submission" date="2020-08" db="EMBL/GenBank/DDBJ databases">
        <title>Aphidius gifuensis genome sequencing and assembly.</title>
        <authorList>
            <person name="Du Z."/>
        </authorList>
    </citation>
    <scope>NUCLEOTIDE SEQUENCE [LARGE SCALE GENOMIC DNA]</scope>
    <source>
        <strain evidence="3">YNYX2018</strain>
        <tissue evidence="3">Adults</tissue>
    </source>
</reference>
<evidence type="ECO:0000313" key="3">
    <source>
        <dbReference type="EMBL" id="KAF7998512.1"/>
    </source>
</evidence>